<dbReference type="InterPro" id="IPR036390">
    <property type="entry name" value="WH_DNA-bd_sf"/>
</dbReference>
<dbReference type="Proteomes" id="UP000222944">
    <property type="component" value="Unassembled WGS sequence"/>
</dbReference>
<dbReference type="Gene3D" id="3.40.50.2300">
    <property type="match status" value="1"/>
</dbReference>
<evidence type="ECO:0000259" key="3">
    <source>
        <dbReference type="Pfam" id="PF05043"/>
    </source>
</evidence>
<evidence type="ECO:0000256" key="1">
    <source>
        <dbReference type="ARBA" id="ARBA00023015"/>
    </source>
</evidence>
<dbReference type="RefSeq" id="WP_098866813.1">
    <property type="nucleotide sequence ID" value="NZ_NUFN01000035.1"/>
</dbReference>
<proteinExistence type="predicted"/>
<comment type="caution">
    <text evidence="4">The sequence shown here is derived from an EMBL/GenBank/DDBJ whole genome shotgun (WGS) entry which is preliminary data.</text>
</comment>
<dbReference type="EMBL" id="NUFN01000035">
    <property type="protein sequence ID" value="PGH79730.1"/>
    <property type="molecule type" value="Genomic_DNA"/>
</dbReference>
<dbReference type="PANTHER" id="PTHR30185">
    <property type="entry name" value="CRYPTIC BETA-GLUCOSIDE BGL OPERON ANTITERMINATOR"/>
    <property type="match status" value="1"/>
</dbReference>
<keyword evidence="1" id="KW-0805">Transcription regulation</keyword>
<sequence>MNRFNERYVGLVYFLFHKNTWCSLSEISENLGYSRSTIWRDLTFLDSILPIGWCIEKSEVHGIRLIKPKQETLESIWFLLKDKNIYLQILELIMANNGVSATQIAESVHASRSTVYRQLDKVQEIIHSAGVQLTNSPYRLDGSERKIRRLIAQYVEFTSMDIIKNHSFFDIEEFQNTLLQATSKFSISLHIGALHRLSIILAISNLRVVHGKYVSFPDEILQEYRGTRYFEVAKKMYIFMERCPTREIQMQETLFFTLQLMSEEKPLNRATELQHFRVWLKNEETGLANRFLSHLSEVVNFDISQDDKFLYLFGQTLKRTTFDTLFETDTRINTMLSFLPYVEANPLFQKLENLINHGLTSPSWKFEKMEVFEIFMLVQAALLRKKNQTTIVTAIICRTYIETDFIREILQYHYSQRLQIVSLDISQIDILKQRNEFDLVVTTLQTEINVDHLSIVRVSSFPTKSELDEIHKFINRYFLKRWGVDSKSVYPF</sequence>
<protein>
    <recommendedName>
        <fullName evidence="3">Mga helix-turn-helix domain-containing protein</fullName>
    </recommendedName>
</protein>
<evidence type="ECO:0000313" key="4">
    <source>
        <dbReference type="EMBL" id="PGH79730.1"/>
    </source>
</evidence>
<reference evidence="4 5" key="1">
    <citation type="submission" date="2017-09" db="EMBL/GenBank/DDBJ databases">
        <title>Large-scale bioinformatics analysis of Bacillus genomes uncovers conserved roles of natural products in bacterial physiology.</title>
        <authorList>
            <consortium name="Agbiome Team Llc"/>
            <person name="Bleich R.M."/>
            <person name="Grubbs K.J."/>
            <person name="Santa Maria K.C."/>
            <person name="Allen S.E."/>
            <person name="Farag S."/>
            <person name="Shank E.A."/>
            <person name="Bowers A."/>
        </authorList>
    </citation>
    <scope>NUCLEOTIDE SEQUENCE [LARGE SCALE GENOMIC DNA]</scope>
    <source>
        <strain evidence="4 5">AFS058004</strain>
    </source>
</reference>
<dbReference type="InterPro" id="IPR050661">
    <property type="entry name" value="BglG_antiterminators"/>
</dbReference>
<gene>
    <name evidence="4" type="ORF">CN899_25300</name>
</gene>
<feature type="domain" description="Mga helix-turn-helix" evidence="3">
    <location>
        <begin position="72"/>
        <end position="154"/>
    </location>
</feature>
<dbReference type="Pfam" id="PF05043">
    <property type="entry name" value="Mga"/>
    <property type="match status" value="1"/>
</dbReference>
<dbReference type="SUPFAM" id="SSF46785">
    <property type="entry name" value="Winged helix' DNA-binding domain"/>
    <property type="match status" value="2"/>
</dbReference>
<name>A0A9X7BV33_BACTU</name>
<keyword evidence="2" id="KW-0804">Transcription</keyword>
<evidence type="ECO:0000313" key="5">
    <source>
        <dbReference type="Proteomes" id="UP000222944"/>
    </source>
</evidence>
<dbReference type="InterPro" id="IPR007737">
    <property type="entry name" value="Mga_HTH"/>
</dbReference>
<accession>A0A9X7BV33</accession>
<dbReference type="AlphaFoldDB" id="A0A9X7BV33"/>
<organism evidence="4 5">
    <name type="scientific">Bacillus thuringiensis</name>
    <dbReference type="NCBI Taxonomy" id="1428"/>
    <lineage>
        <taxon>Bacteria</taxon>
        <taxon>Bacillati</taxon>
        <taxon>Bacillota</taxon>
        <taxon>Bacilli</taxon>
        <taxon>Bacillales</taxon>
        <taxon>Bacillaceae</taxon>
        <taxon>Bacillus</taxon>
        <taxon>Bacillus cereus group</taxon>
    </lineage>
</organism>
<dbReference type="PANTHER" id="PTHR30185:SF18">
    <property type="entry name" value="TRANSCRIPTIONAL REGULATOR MTLR"/>
    <property type="match status" value="1"/>
</dbReference>
<evidence type="ECO:0000256" key="2">
    <source>
        <dbReference type="ARBA" id="ARBA00023163"/>
    </source>
</evidence>